<organism evidence="2 3">
    <name type="scientific">Nonomuraea polychroma</name>
    <dbReference type="NCBI Taxonomy" id="46176"/>
    <lineage>
        <taxon>Bacteria</taxon>
        <taxon>Bacillati</taxon>
        <taxon>Actinomycetota</taxon>
        <taxon>Actinomycetes</taxon>
        <taxon>Streptosporangiales</taxon>
        <taxon>Streptosporangiaceae</taxon>
        <taxon>Nonomuraea</taxon>
    </lineage>
</organism>
<sequence>MKLGKVRAAATAGAVLAGVVIASALAANGERAGHDGGRADGVVLAHGSDRLPNHTASDWVTYADHVVVVTAKAERELPAHQEEIEAGQGYLPREVTLEVENTLWSRDGAAKPAPVAEFAWPAAGWTFSEQGRRPLAVEGRPRIEVGHTYVLAIVWVPAFTDGGETVPGQWRGLGESSVLPYDGGVIGDGESEGRIQSAAATMNERASEGPDGPSLEETMTGKGAADLAAVLDAARPGERQDFGPR</sequence>
<reference evidence="2 3" key="1">
    <citation type="submission" date="2019-01" db="EMBL/GenBank/DDBJ databases">
        <title>Sequencing the genomes of 1000 actinobacteria strains.</title>
        <authorList>
            <person name="Klenk H.-P."/>
        </authorList>
    </citation>
    <scope>NUCLEOTIDE SEQUENCE [LARGE SCALE GENOMIC DNA]</scope>
    <source>
        <strain evidence="2 3">DSM 43925</strain>
    </source>
</reference>
<evidence type="ECO:0000256" key="1">
    <source>
        <dbReference type="SAM" id="SignalP"/>
    </source>
</evidence>
<accession>A0A438M870</accession>
<dbReference type="Proteomes" id="UP000284824">
    <property type="component" value="Unassembled WGS sequence"/>
</dbReference>
<comment type="caution">
    <text evidence="2">The sequence shown here is derived from an EMBL/GenBank/DDBJ whole genome shotgun (WGS) entry which is preliminary data.</text>
</comment>
<proteinExistence type="predicted"/>
<feature type="chain" id="PRO_5019051568" evidence="1">
    <location>
        <begin position="27"/>
        <end position="245"/>
    </location>
</feature>
<name>A0A438M870_9ACTN</name>
<dbReference type="EMBL" id="SAUN01000001">
    <property type="protein sequence ID" value="RVX41919.1"/>
    <property type="molecule type" value="Genomic_DNA"/>
</dbReference>
<keyword evidence="3" id="KW-1185">Reference proteome</keyword>
<dbReference type="RefSeq" id="WP_127934090.1">
    <property type="nucleotide sequence ID" value="NZ_SAUN01000001.1"/>
</dbReference>
<evidence type="ECO:0000313" key="3">
    <source>
        <dbReference type="Proteomes" id="UP000284824"/>
    </source>
</evidence>
<dbReference type="OrthoDB" id="3775567at2"/>
<protein>
    <submittedName>
        <fullName evidence="2">Uncharacterized protein</fullName>
    </submittedName>
</protein>
<dbReference type="AlphaFoldDB" id="A0A438M870"/>
<evidence type="ECO:0000313" key="2">
    <source>
        <dbReference type="EMBL" id="RVX41919.1"/>
    </source>
</evidence>
<keyword evidence="1" id="KW-0732">Signal</keyword>
<feature type="signal peptide" evidence="1">
    <location>
        <begin position="1"/>
        <end position="26"/>
    </location>
</feature>
<gene>
    <name evidence="2" type="ORF">EDD27_4524</name>
</gene>